<keyword evidence="3 5" id="KW-1133">Transmembrane helix</keyword>
<gene>
    <name evidence="7" type="ORF">GJV77_10605</name>
</gene>
<evidence type="ECO:0000256" key="2">
    <source>
        <dbReference type="ARBA" id="ARBA00022692"/>
    </source>
</evidence>
<evidence type="ECO:0000256" key="4">
    <source>
        <dbReference type="ARBA" id="ARBA00023136"/>
    </source>
</evidence>
<evidence type="ECO:0000256" key="1">
    <source>
        <dbReference type="ARBA" id="ARBA00004141"/>
    </source>
</evidence>
<sequence>MKAKYVLIISYFYILLFVYAAISKLITFEAFQVQLTQSPLLSAYANIIAYLVLGAELLFALLLCIKTTRLLGLYLSYGLMVAFTLYIYLILNYSDFIPCSCGGILEKMGWNEHLWFNLIVSILGFVAVYILQNNTKKFYLRIIIITLISSVVLILLFTSSEYIIKKQNPFVRRYLPHGVIQDETLDLQVNSFYFSGFYKDNIYLGNYTAPLRYIEIDSLMQRQDYSITIDSINLAYSNLRFKTLYPHFYLADGTTPIIFKGVLNDLKKRKTTGILSYKDVYFSDMVPVDSTTIAFKGQSSQDYKSVLGLLNSEGPVQIDLNTNLLESTSDGVFDTDGILVYNKEYEKFIYTYYYKNKFIQTDNKLIVINEQSTIDTTQMKKISATKLSTGENKMITPIKAINSIVVTHRNLLLIVSNSMGQNESRKMWRQASIVDVYDFVNNSYLGSFYINHLGDDKLSDLIITDHYLYGLFDRKLVRFKMAKLLIDKFY</sequence>
<evidence type="ECO:0000259" key="6">
    <source>
        <dbReference type="Pfam" id="PF07291"/>
    </source>
</evidence>
<dbReference type="Pfam" id="PF07291">
    <property type="entry name" value="MauE"/>
    <property type="match status" value="1"/>
</dbReference>
<name>A0A7K1GNB8_9FLAO</name>
<feature type="transmembrane region" description="Helical" evidence="5">
    <location>
        <begin position="71"/>
        <end position="94"/>
    </location>
</feature>
<protein>
    <recommendedName>
        <fullName evidence="6">Methylamine utilisation protein MauE domain-containing protein</fullName>
    </recommendedName>
</protein>
<comment type="subcellular location">
    <subcellularLocation>
        <location evidence="1">Membrane</location>
        <topology evidence="1">Multi-pass membrane protein</topology>
    </subcellularLocation>
</comment>
<feature type="transmembrane region" description="Helical" evidence="5">
    <location>
        <begin position="42"/>
        <end position="64"/>
    </location>
</feature>
<dbReference type="GO" id="GO:0016020">
    <property type="term" value="C:membrane"/>
    <property type="evidence" value="ECO:0007669"/>
    <property type="project" value="UniProtKB-SubCell"/>
</dbReference>
<dbReference type="AlphaFoldDB" id="A0A7K1GNB8"/>
<dbReference type="GO" id="GO:0030416">
    <property type="term" value="P:methylamine metabolic process"/>
    <property type="evidence" value="ECO:0007669"/>
    <property type="project" value="InterPro"/>
</dbReference>
<accession>A0A7K1GNB8</accession>
<dbReference type="InterPro" id="IPR009908">
    <property type="entry name" value="Methylamine_util_MauE"/>
</dbReference>
<dbReference type="OrthoDB" id="673785at2"/>
<dbReference type="EMBL" id="WMJY01000023">
    <property type="protein sequence ID" value="MTH30346.1"/>
    <property type="molecule type" value="Genomic_DNA"/>
</dbReference>
<comment type="caution">
    <text evidence="7">The sequence shown here is derived from an EMBL/GenBank/DDBJ whole genome shotgun (WGS) entry which is preliminary data.</text>
</comment>
<evidence type="ECO:0000256" key="3">
    <source>
        <dbReference type="ARBA" id="ARBA00022989"/>
    </source>
</evidence>
<keyword evidence="2 5" id="KW-0812">Transmembrane</keyword>
<evidence type="ECO:0000313" key="8">
    <source>
        <dbReference type="Proteomes" id="UP000488936"/>
    </source>
</evidence>
<evidence type="ECO:0000313" key="7">
    <source>
        <dbReference type="EMBL" id="MTH30346.1"/>
    </source>
</evidence>
<dbReference type="Proteomes" id="UP000488936">
    <property type="component" value="Unassembled WGS sequence"/>
</dbReference>
<dbReference type="RefSeq" id="WP_155036331.1">
    <property type="nucleotide sequence ID" value="NZ_JBHTIG010000063.1"/>
</dbReference>
<keyword evidence="8" id="KW-1185">Reference proteome</keyword>
<evidence type="ECO:0000256" key="5">
    <source>
        <dbReference type="SAM" id="Phobius"/>
    </source>
</evidence>
<reference evidence="7 8" key="1">
    <citation type="journal article" date="2006" name="Int. J. Syst. Evol. Microbiol.">
        <title>Myroides pelagicus sp. nov., isolated from seawater in Thailand.</title>
        <authorList>
            <person name="Yoon J."/>
            <person name="Maneerat S."/>
            <person name="Kawai F."/>
            <person name="Yokota A."/>
        </authorList>
    </citation>
    <scope>NUCLEOTIDE SEQUENCE [LARGE SCALE GENOMIC DNA]</scope>
    <source>
        <strain evidence="7 8">SM1T</strain>
    </source>
</reference>
<keyword evidence="4 5" id="KW-0472">Membrane</keyword>
<feature type="transmembrane region" description="Helical" evidence="5">
    <location>
        <begin position="138"/>
        <end position="157"/>
    </location>
</feature>
<feature type="transmembrane region" description="Helical" evidence="5">
    <location>
        <begin position="5"/>
        <end position="22"/>
    </location>
</feature>
<feature type="domain" description="Methylamine utilisation protein MauE" evidence="6">
    <location>
        <begin position="4"/>
        <end position="129"/>
    </location>
</feature>
<organism evidence="7 8">
    <name type="scientific">Myroides pelagicus</name>
    <dbReference type="NCBI Taxonomy" id="270914"/>
    <lineage>
        <taxon>Bacteria</taxon>
        <taxon>Pseudomonadati</taxon>
        <taxon>Bacteroidota</taxon>
        <taxon>Flavobacteriia</taxon>
        <taxon>Flavobacteriales</taxon>
        <taxon>Flavobacteriaceae</taxon>
        <taxon>Myroides</taxon>
    </lineage>
</organism>
<feature type="transmembrane region" description="Helical" evidence="5">
    <location>
        <begin position="114"/>
        <end position="131"/>
    </location>
</feature>
<proteinExistence type="predicted"/>